<gene>
    <name evidence="2" type="ORF">LITE_LOCUS50571</name>
</gene>
<reference evidence="2" key="1">
    <citation type="submission" date="2022-08" db="EMBL/GenBank/DDBJ databases">
        <authorList>
            <person name="Gutierrez-Valencia J."/>
        </authorList>
    </citation>
    <scope>NUCLEOTIDE SEQUENCE</scope>
</reference>
<accession>A0AAV0RY13</accession>
<feature type="region of interest" description="Disordered" evidence="1">
    <location>
        <begin position="1"/>
        <end position="50"/>
    </location>
</feature>
<dbReference type="EMBL" id="CAMGYJ010000011">
    <property type="protein sequence ID" value="CAI0625763.1"/>
    <property type="molecule type" value="Genomic_DNA"/>
</dbReference>
<evidence type="ECO:0000256" key="1">
    <source>
        <dbReference type="SAM" id="MobiDB-lite"/>
    </source>
</evidence>
<dbReference type="Proteomes" id="UP001154282">
    <property type="component" value="Unassembled WGS sequence"/>
</dbReference>
<evidence type="ECO:0000313" key="3">
    <source>
        <dbReference type="Proteomes" id="UP001154282"/>
    </source>
</evidence>
<protein>
    <submittedName>
        <fullName evidence="2">Uncharacterized protein</fullName>
    </submittedName>
</protein>
<organism evidence="2 3">
    <name type="scientific">Linum tenue</name>
    <dbReference type="NCBI Taxonomy" id="586396"/>
    <lineage>
        <taxon>Eukaryota</taxon>
        <taxon>Viridiplantae</taxon>
        <taxon>Streptophyta</taxon>
        <taxon>Embryophyta</taxon>
        <taxon>Tracheophyta</taxon>
        <taxon>Spermatophyta</taxon>
        <taxon>Magnoliopsida</taxon>
        <taxon>eudicotyledons</taxon>
        <taxon>Gunneridae</taxon>
        <taxon>Pentapetalae</taxon>
        <taxon>rosids</taxon>
        <taxon>fabids</taxon>
        <taxon>Malpighiales</taxon>
        <taxon>Linaceae</taxon>
        <taxon>Linum</taxon>
    </lineage>
</organism>
<evidence type="ECO:0000313" key="2">
    <source>
        <dbReference type="EMBL" id="CAI0625763.1"/>
    </source>
</evidence>
<comment type="caution">
    <text evidence="2">The sequence shown here is derived from an EMBL/GenBank/DDBJ whole genome shotgun (WGS) entry which is preliminary data.</text>
</comment>
<keyword evidence="3" id="KW-1185">Reference proteome</keyword>
<dbReference type="AlphaFoldDB" id="A0AAV0RY13"/>
<proteinExistence type="predicted"/>
<sequence length="88" mass="9280">MGGGDKRPAQGGEGLAGDIRHGGGRSQSIRRGRPPIQGKQSQAQFPGKRSTGSAVCLIAVDDFSTFGSRSISFSFFFLLCFISPAFRG</sequence>
<name>A0AAV0RY13_9ROSI</name>